<dbReference type="InterPro" id="IPR006635">
    <property type="entry name" value="NEAT_dom"/>
</dbReference>
<keyword evidence="4" id="KW-0812">Transmembrane</keyword>
<evidence type="ECO:0000313" key="7">
    <source>
        <dbReference type="Proteomes" id="UP000440004"/>
    </source>
</evidence>
<reference evidence="6 7" key="1">
    <citation type="submission" date="2019-10" db="EMBL/GenBank/DDBJ databases">
        <title>Alkalibaculum tamaniensis sp.nov., a new alkaliphilic acetogen, isolated on methoxylated aromatics from a mud volcano.</title>
        <authorList>
            <person name="Khomyakova M.A."/>
            <person name="Merkel A.Y."/>
            <person name="Bonch-Osmolovskaya E.A."/>
            <person name="Slobodkin A.I."/>
        </authorList>
    </citation>
    <scope>NUCLEOTIDE SEQUENCE [LARGE SCALE GENOMIC DNA]</scope>
    <source>
        <strain evidence="6 7">M08DMB</strain>
    </source>
</reference>
<feature type="compositionally biased region" description="Low complexity" evidence="3">
    <location>
        <begin position="185"/>
        <end position="206"/>
    </location>
</feature>
<protein>
    <recommendedName>
        <fullName evidence="5">NEAT domain-containing protein</fullName>
    </recommendedName>
</protein>
<proteinExistence type="predicted"/>
<dbReference type="GO" id="GO:0030313">
    <property type="term" value="C:cell envelope"/>
    <property type="evidence" value="ECO:0007669"/>
    <property type="project" value="UniProtKB-SubCell"/>
</dbReference>
<comment type="subcellular location">
    <subcellularLocation>
        <location evidence="1">Cell envelope</location>
    </subcellularLocation>
</comment>
<feature type="compositionally biased region" description="Acidic residues" evidence="3">
    <location>
        <begin position="170"/>
        <end position="184"/>
    </location>
</feature>
<keyword evidence="7" id="KW-1185">Reference proteome</keyword>
<feature type="region of interest" description="Disordered" evidence="3">
    <location>
        <begin position="170"/>
        <end position="208"/>
    </location>
</feature>
<evidence type="ECO:0000256" key="1">
    <source>
        <dbReference type="ARBA" id="ARBA00004196"/>
    </source>
</evidence>
<dbReference type="Gene3D" id="2.60.40.1850">
    <property type="match status" value="1"/>
</dbReference>
<feature type="domain" description="NEAT" evidence="5">
    <location>
        <begin position="50"/>
        <end position="170"/>
    </location>
</feature>
<evidence type="ECO:0000256" key="3">
    <source>
        <dbReference type="SAM" id="MobiDB-lite"/>
    </source>
</evidence>
<dbReference type="SMART" id="SM00725">
    <property type="entry name" value="NEAT"/>
    <property type="match status" value="1"/>
</dbReference>
<comment type="caution">
    <text evidence="6">The sequence shown here is derived from an EMBL/GenBank/DDBJ whole genome shotgun (WGS) entry which is preliminary data.</text>
</comment>
<dbReference type="Proteomes" id="UP000440004">
    <property type="component" value="Unassembled WGS sequence"/>
</dbReference>
<dbReference type="SUPFAM" id="SSF158911">
    <property type="entry name" value="NEAT domain-like"/>
    <property type="match status" value="1"/>
</dbReference>
<evidence type="ECO:0000256" key="4">
    <source>
        <dbReference type="SAM" id="Phobius"/>
    </source>
</evidence>
<keyword evidence="2" id="KW-0732">Signal</keyword>
<dbReference type="PROSITE" id="PS50978">
    <property type="entry name" value="NEAT"/>
    <property type="match status" value="1"/>
</dbReference>
<feature type="transmembrane region" description="Helical" evidence="4">
    <location>
        <begin position="220"/>
        <end position="239"/>
    </location>
</feature>
<dbReference type="Pfam" id="PF05031">
    <property type="entry name" value="NEAT"/>
    <property type="match status" value="1"/>
</dbReference>
<dbReference type="CDD" id="cd06920">
    <property type="entry name" value="NEAT"/>
    <property type="match status" value="1"/>
</dbReference>
<organism evidence="6 7">
    <name type="scientific">Alkalibaculum sporogenes</name>
    <dbReference type="NCBI Taxonomy" id="2655001"/>
    <lineage>
        <taxon>Bacteria</taxon>
        <taxon>Bacillati</taxon>
        <taxon>Bacillota</taxon>
        <taxon>Clostridia</taxon>
        <taxon>Eubacteriales</taxon>
        <taxon>Eubacteriaceae</taxon>
        <taxon>Alkalibaculum</taxon>
    </lineage>
</organism>
<dbReference type="AlphaFoldDB" id="A0A6A7K6Z4"/>
<dbReference type="InterPro" id="IPR037250">
    <property type="entry name" value="NEAT_dom_sf"/>
</dbReference>
<sequence>MGQLISKNKFKGGNSMSILIKRKRFFILSLLMALVLMVSIIPTVQAATTLADGTYEINVKVFKTGTTEDSLSKNSVTEKAKLIISEGNIQAQVAFKNTSLQDITVGGTLATVVSTEGEWTTYQFTISNENETVPVSVRVIAMGMVQVIDIAFQGSTANLIQEPVNETPIEEEPVNETPVEEEPVNETPVGEEPVNETPVEETTNTEGTEKVISPKTADDFNTLLPLSILISMIALYSVVKRLKIQQ</sequence>
<accession>A0A6A7K6Z4</accession>
<gene>
    <name evidence="6" type="ORF">GC105_03985</name>
</gene>
<evidence type="ECO:0000256" key="2">
    <source>
        <dbReference type="ARBA" id="ARBA00022729"/>
    </source>
</evidence>
<evidence type="ECO:0000313" key="6">
    <source>
        <dbReference type="EMBL" id="MPW24947.1"/>
    </source>
</evidence>
<name>A0A6A7K6Z4_9FIRM</name>
<evidence type="ECO:0000259" key="5">
    <source>
        <dbReference type="PROSITE" id="PS50978"/>
    </source>
</evidence>
<keyword evidence="4" id="KW-1133">Transmembrane helix</keyword>
<dbReference type="EMBL" id="WHNX01000005">
    <property type="protein sequence ID" value="MPW24947.1"/>
    <property type="molecule type" value="Genomic_DNA"/>
</dbReference>
<keyword evidence="4" id="KW-0472">Membrane</keyword>